<dbReference type="Gene3D" id="3.90.79.20">
    <property type="match status" value="1"/>
</dbReference>
<evidence type="ECO:0000256" key="8">
    <source>
        <dbReference type="ARBA" id="ARBA00023027"/>
    </source>
</evidence>
<dbReference type="PANTHER" id="PTHR42904">
    <property type="entry name" value="NUDIX HYDROLASE, NUDC SUBFAMILY"/>
    <property type="match status" value="1"/>
</dbReference>
<dbReference type="InterPro" id="IPR049734">
    <property type="entry name" value="NudC-like_C"/>
</dbReference>
<keyword evidence="7" id="KW-0460">Magnesium</keyword>
<dbReference type="STRING" id="1335048.AKL17_4739"/>
<dbReference type="InterPro" id="IPR050241">
    <property type="entry name" value="NAD-cap_RNA_hydrolase_NudC"/>
</dbReference>
<evidence type="ECO:0000256" key="5">
    <source>
        <dbReference type="ARBA" id="ARBA00022723"/>
    </source>
</evidence>
<dbReference type="PATRIC" id="fig|1335048.3.peg.4919"/>
<evidence type="ECO:0000256" key="7">
    <source>
        <dbReference type="ARBA" id="ARBA00022842"/>
    </source>
</evidence>
<organism evidence="11 12">
    <name type="scientific">Frigidibacter mobilis</name>
    <dbReference type="NCBI Taxonomy" id="1335048"/>
    <lineage>
        <taxon>Bacteria</taxon>
        <taxon>Pseudomonadati</taxon>
        <taxon>Pseudomonadota</taxon>
        <taxon>Alphaproteobacteria</taxon>
        <taxon>Rhodobacterales</taxon>
        <taxon>Paracoccaceae</taxon>
        <taxon>Frigidibacter</taxon>
    </lineage>
</organism>
<dbReference type="PANTHER" id="PTHR42904:SF6">
    <property type="entry name" value="NAD-CAPPED RNA HYDROLASE NUDT12"/>
    <property type="match status" value="1"/>
</dbReference>
<dbReference type="InterPro" id="IPR020084">
    <property type="entry name" value="NUDIX_hydrolase_CS"/>
</dbReference>
<keyword evidence="6 11" id="KW-0378">Hydrolase</keyword>
<dbReference type="CDD" id="cd03429">
    <property type="entry name" value="NUDIX_NADH_pyrophosphatase_Nudt13"/>
    <property type="match status" value="1"/>
</dbReference>
<dbReference type="GO" id="GO:0005829">
    <property type="term" value="C:cytosol"/>
    <property type="evidence" value="ECO:0007669"/>
    <property type="project" value="TreeGrafter"/>
</dbReference>
<keyword evidence="8" id="KW-0520">NAD</keyword>
<dbReference type="GO" id="GO:0046872">
    <property type="term" value="F:metal ion binding"/>
    <property type="evidence" value="ECO:0007669"/>
    <property type="project" value="UniProtKB-KW"/>
</dbReference>
<dbReference type="EMBL" id="CP012661">
    <property type="protein sequence ID" value="AMY71949.1"/>
    <property type="molecule type" value="Genomic_DNA"/>
</dbReference>
<dbReference type="Pfam" id="PF00293">
    <property type="entry name" value="NUDIX"/>
    <property type="match status" value="1"/>
</dbReference>
<dbReference type="RefSeq" id="WP_066817887.1">
    <property type="nucleotide sequence ID" value="NZ_CP012661.1"/>
</dbReference>
<feature type="domain" description="Nudix hydrolase" evidence="10">
    <location>
        <begin position="184"/>
        <end position="313"/>
    </location>
</feature>
<name>A0A161HD43_9RHOB</name>
<dbReference type="Pfam" id="PF09296">
    <property type="entry name" value="NUDIX-like"/>
    <property type="match status" value="1"/>
</dbReference>
<evidence type="ECO:0000256" key="4">
    <source>
        <dbReference type="ARBA" id="ARBA00012381"/>
    </source>
</evidence>
<keyword evidence="12" id="KW-1185">Reference proteome</keyword>
<dbReference type="InterPro" id="IPR015797">
    <property type="entry name" value="NUDIX_hydrolase-like_dom_sf"/>
</dbReference>
<comment type="cofactor">
    <cofactor evidence="2">
        <name>Zn(2+)</name>
        <dbReference type="ChEBI" id="CHEBI:29105"/>
    </cofactor>
</comment>
<keyword evidence="5" id="KW-0479">Metal-binding</keyword>
<protein>
    <recommendedName>
        <fullName evidence="4">NAD(+) diphosphatase</fullName>
        <ecNumber evidence="4">3.6.1.22</ecNumber>
    </recommendedName>
</protein>
<gene>
    <name evidence="11" type="ORF">AKL17_4739</name>
</gene>
<accession>A0A161HD43</accession>
<dbReference type="InterPro" id="IPR015376">
    <property type="entry name" value="Znr_NADH_PPase"/>
</dbReference>
<comment type="catalytic activity">
    <reaction evidence="9">
        <text>a 5'-end NAD(+)-phospho-ribonucleoside in mRNA + H2O = a 5'-end phospho-adenosine-phospho-ribonucleoside in mRNA + beta-nicotinamide D-ribonucleotide + 2 H(+)</text>
        <dbReference type="Rhea" id="RHEA:60876"/>
        <dbReference type="Rhea" id="RHEA-COMP:15698"/>
        <dbReference type="Rhea" id="RHEA-COMP:15719"/>
        <dbReference type="ChEBI" id="CHEBI:14649"/>
        <dbReference type="ChEBI" id="CHEBI:15377"/>
        <dbReference type="ChEBI" id="CHEBI:15378"/>
        <dbReference type="ChEBI" id="CHEBI:144029"/>
        <dbReference type="ChEBI" id="CHEBI:144051"/>
    </reaction>
    <physiologicalReaction direction="left-to-right" evidence="9">
        <dbReference type="Rhea" id="RHEA:60877"/>
    </physiologicalReaction>
</comment>
<dbReference type="SUPFAM" id="SSF55811">
    <property type="entry name" value="Nudix"/>
    <property type="match status" value="1"/>
</dbReference>
<comment type="similarity">
    <text evidence="3">Belongs to the Nudix hydrolase family. NudC subfamily.</text>
</comment>
<dbReference type="Pfam" id="PF09297">
    <property type="entry name" value="Zn_ribbon_NUD"/>
    <property type="match status" value="1"/>
</dbReference>
<dbReference type="KEGG" id="daa:AKL17_4739"/>
<dbReference type="PROSITE" id="PS00893">
    <property type="entry name" value="NUDIX_BOX"/>
    <property type="match status" value="1"/>
</dbReference>
<dbReference type="PROSITE" id="PS51462">
    <property type="entry name" value="NUDIX"/>
    <property type="match status" value="1"/>
</dbReference>
<evidence type="ECO:0000256" key="6">
    <source>
        <dbReference type="ARBA" id="ARBA00022801"/>
    </source>
</evidence>
<evidence type="ECO:0000313" key="12">
    <source>
        <dbReference type="Proteomes" id="UP000076128"/>
    </source>
</evidence>
<dbReference type="Proteomes" id="UP000076128">
    <property type="component" value="Chromosome"/>
</dbReference>
<dbReference type="InterPro" id="IPR015375">
    <property type="entry name" value="NADH_PPase-like_N"/>
</dbReference>
<evidence type="ECO:0000256" key="9">
    <source>
        <dbReference type="ARBA" id="ARBA00023679"/>
    </source>
</evidence>
<evidence type="ECO:0000256" key="1">
    <source>
        <dbReference type="ARBA" id="ARBA00001946"/>
    </source>
</evidence>
<proteinExistence type="inferred from homology"/>
<dbReference type="OrthoDB" id="9791656at2"/>
<evidence type="ECO:0000259" key="10">
    <source>
        <dbReference type="PROSITE" id="PS51462"/>
    </source>
</evidence>
<dbReference type="GO" id="GO:0019677">
    <property type="term" value="P:NAD+ catabolic process"/>
    <property type="evidence" value="ECO:0007669"/>
    <property type="project" value="TreeGrafter"/>
</dbReference>
<dbReference type="EC" id="3.6.1.22" evidence="4"/>
<dbReference type="InterPro" id="IPR000086">
    <property type="entry name" value="NUDIX_hydrolase_dom"/>
</dbReference>
<dbReference type="Gene3D" id="3.90.79.10">
    <property type="entry name" value="Nucleoside Triphosphate Pyrophosphohydrolase"/>
    <property type="match status" value="1"/>
</dbReference>
<dbReference type="NCBIfam" id="NF001299">
    <property type="entry name" value="PRK00241.1"/>
    <property type="match status" value="1"/>
</dbReference>
<dbReference type="GO" id="GO:0006742">
    <property type="term" value="P:NADP+ catabolic process"/>
    <property type="evidence" value="ECO:0007669"/>
    <property type="project" value="TreeGrafter"/>
</dbReference>
<dbReference type="GO" id="GO:0035529">
    <property type="term" value="F:NADH pyrophosphatase activity"/>
    <property type="evidence" value="ECO:0007669"/>
    <property type="project" value="TreeGrafter"/>
</dbReference>
<evidence type="ECO:0000313" key="11">
    <source>
        <dbReference type="EMBL" id="AMY71949.1"/>
    </source>
</evidence>
<evidence type="ECO:0000256" key="2">
    <source>
        <dbReference type="ARBA" id="ARBA00001947"/>
    </source>
</evidence>
<comment type="cofactor">
    <cofactor evidence="1">
        <name>Mg(2+)</name>
        <dbReference type="ChEBI" id="CHEBI:18420"/>
    </cofactor>
</comment>
<sequence>MRQDERDLAFAGGGLDRAAHLRGDAGALAALMADPRARVLPFWRGRPLLADAGEGGRRLGLLAPGHPVLAGAGAPLLLGLAAGAARLAVDLSGWEPVGEVALPGSFFDPTEQRHPDLPDDHRFAELRGVMLALDPLEAELAATGRSLLAWHGTHGFCSACGAASEVAKAGWQRNCAACGAQHFPRTDPVVIMLVTRGNRTLIGRSPGWPEGMYSCLAGFMEPGETLEAAVRREVAEETGVEVGAVRFVASQPWPFPSSLMLGCRGEALTEELVLDPVEIEDALWLTREEMAAVFAGVHPVVRSPRRGAIAAHLLRMWLADRLD</sequence>
<dbReference type="AlphaFoldDB" id="A0A161HD43"/>
<evidence type="ECO:0000256" key="3">
    <source>
        <dbReference type="ARBA" id="ARBA00009595"/>
    </source>
</evidence>
<reference evidence="11 12" key="1">
    <citation type="submission" date="2015-09" db="EMBL/GenBank/DDBJ databases">
        <title>Complete genome sequence of Defluviimonas alba cai42t isolated from an oilfield in Xinjiang.</title>
        <authorList>
            <person name="Geng S."/>
            <person name="Pan X."/>
            <person name="Wu X."/>
        </authorList>
    </citation>
    <scope>NUCLEOTIDE SEQUENCE [LARGE SCALE GENOMIC DNA]</scope>
    <source>
        <strain evidence="12">cai42</strain>
    </source>
</reference>